<evidence type="ECO:0000313" key="2">
    <source>
        <dbReference type="Proteomes" id="UP000291832"/>
    </source>
</evidence>
<dbReference type="SUPFAM" id="SSF52540">
    <property type="entry name" value="P-loop containing nucleoside triphosphate hydrolases"/>
    <property type="match status" value="1"/>
</dbReference>
<gene>
    <name evidence="1" type="ORF">EV139_2193</name>
</gene>
<dbReference type="InterPro" id="IPR027417">
    <property type="entry name" value="P-loop_NTPase"/>
</dbReference>
<proteinExistence type="predicted"/>
<dbReference type="Proteomes" id="UP000291832">
    <property type="component" value="Unassembled WGS sequence"/>
</dbReference>
<keyword evidence="2" id="KW-1185">Reference proteome</keyword>
<dbReference type="OrthoDB" id="7351510at2"/>
<evidence type="ECO:0000313" key="1">
    <source>
        <dbReference type="EMBL" id="RZT64769.1"/>
    </source>
</evidence>
<comment type="caution">
    <text evidence="1">The sequence shown here is derived from an EMBL/GenBank/DDBJ whole genome shotgun (WGS) entry which is preliminary data.</text>
</comment>
<reference evidence="1 2" key="1">
    <citation type="journal article" date="2015" name="Stand. Genomic Sci.">
        <title>Genomic Encyclopedia of Bacterial and Archaeal Type Strains, Phase III: the genomes of soil and plant-associated and newly described type strains.</title>
        <authorList>
            <person name="Whitman W.B."/>
            <person name="Woyke T."/>
            <person name="Klenk H.P."/>
            <person name="Zhou Y."/>
            <person name="Lilburn T.G."/>
            <person name="Beck B.J."/>
            <person name="De Vos P."/>
            <person name="Vandamme P."/>
            <person name="Eisen J.A."/>
            <person name="Garrity G."/>
            <person name="Hugenholtz P."/>
            <person name="Kyrpides N.C."/>
        </authorList>
    </citation>
    <scope>NUCLEOTIDE SEQUENCE [LARGE SCALE GENOMIC DNA]</scope>
    <source>
        <strain evidence="1 2">RF6</strain>
    </source>
</reference>
<accession>A0A4V6MCJ3</accession>
<organism evidence="1 2">
    <name type="scientific">Leucobacter luti</name>
    <dbReference type="NCBI Taxonomy" id="340320"/>
    <lineage>
        <taxon>Bacteria</taxon>
        <taxon>Bacillati</taxon>
        <taxon>Actinomycetota</taxon>
        <taxon>Actinomycetes</taxon>
        <taxon>Micrococcales</taxon>
        <taxon>Microbacteriaceae</taxon>
        <taxon>Leucobacter</taxon>
    </lineage>
</organism>
<dbReference type="EMBL" id="SHKI01000005">
    <property type="protein sequence ID" value="RZT64769.1"/>
    <property type="molecule type" value="Genomic_DNA"/>
</dbReference>
<protein>
    <submittedName>
        <fullName evidence="1">AAA domain-containing protein</fullName>
    </submittedName>
</protein>
<name>A0A4V6MCJ3_9MICO</name>
<dbReference type="AlphaFoldDB" id="A0A4V6MCJ3"/>
<sequence>MRVVVSGTHGSGKSTLIADFAAAHPAWEILPDPYEYLDWADDAAGAGSFGAQLVLAAARLHEPAAAPVLAERGPIDFLAYLLALEQLGRPGASAAALERGRRLTVRAAAAVDLQVVLPLHWDDAIRVGDDEDTELRAAMNDALCELSDDPDLTGACEVLEIAGTPALRLAQLEAAIRALERPRAAPRSR</sequence>